<dbReference type="AlphaFoldDB" id="A9MR31"/>
<sequence>MSCFLISPDDITGCMFFVALLVADGMFSGEIPLQ</sequence>
<dbReference type="KEGG" id="ses:SARI_02933"/>
<name>A9MR31_SALAR</name>
<proteinExistence type="predicted"/>
<dbReference type="Proteomes" id="UP000002084">
    <property type="component" value="Chromosome"/>
</dbReference>
<gene>
    <name evidence="1" type="ordered locus">SARI_02933</name>
</gene>
<evidence type="ECO:0000313" key="2">
    <source>
        <dbReference type="Proteomes" id="UP000002084"/>
    </source>
</evidence>
<organism evidence="1 2">
    <name type="scientific">Salmonella arizonae (strain ATCC BAA-731 / CDC346-86 / RSK2980)</name>
    <dbReference type="NCBI Taxonomy" id="41514"/>
    <lineage>
        <taxon>Bacteria</taxon>
        <taxon>Pseudomonadati</taxon>
        <taxon>Pseudomonadota</taxon>
        <taxon>Gammaproteobacteria</taxon>
        <taxon>Enterobacterales</taxon>
        <taxon>Enterobacteriaceae</taxon>
        <taxon>Salmonella</taxon>
    </lineage>
</organism>
<evidence type="ECO:0000313" key="1">
    <source>
        <dbReference type="EMBL" id="ABX22779.1"/>
    </source>
</evidence>
<keyword evidence="2" id="KW-1185">Reference proteome</keyword>
<dbReference type="HOGENOM" id="CLU_3375776_0_0_6"/>
<reference evidence="1 2" key="1">
    <citation type="submission" date="2007-11" db="EMBL/GenBank/DDBJ databases">
        <authorList>
            <consortium name="The Salmonella enterica serovar Arizonae Genome Sequencing Project"/>
            <person name="McClelland M."/>
            <person name="Sanderson E.K."/>
            <person name="Porwollik S."/>
            <person name="Spieth J."/>
            <person name="Clifton W.S."/>
            <person name="Fulton R."/>
            <person name="Chunyan W."/>
            <person name="Wollam A."/>
            <person name="Shah N."/>
            <person name="Pepin K."/>
            <person name="Bhonagiri V."/>
            <person name="Nash W."/>
            <person name="Johnson M."/>
            <person name="Thiruvilangam P."/>
            <person name="Wilson R."/>
        </authorList>
    </citation>
    <scope>NUCLEOTIDE SEQUENCE [LARGE SCALE GENOMIC DNA]</scope>
    <source>
        <strain evidence="2">ATCC BAA-731 / CDC346-86 / RSK2980</strain>
    </source>
</reference>
<protein>
    <submittedName>
        <fullName evidence="1">Uncharacterized protein</fullName>
    </submittedName>
</protein>
<accession>A9MR31</accession>
<dbReference type="EMBL" id="CP000880">
    <property type="protein sequence ID" value="ABX22779.1"/>
    <property type="molecule type" value="Genomic_DNA"/>
</dbReference>